<feature type="domain" description="NmrA-like" evidence="3">
    <location>
        <begin position="2"/>
        <end position="243"/>
    </location>
</feature>
<gene>
    <name evidence="4" type="ORF">B9J08_00882</name>
</gene>
<protein>
    <recommendedName>
        <fullName evidence="3">NmrA-like domain-containing protein</fullName>
    </recommendedName>
</protein>
<dbReference type="Proteomes" id="UP000230249">
    <property type="component" value="Unassembled WGS sequence"/>
</dbReference>
<dbReference type="InterPro" id="IPR036291">
    <property type="entry name" value="NAD(P)-bd_dom_sf"/>
</dbReference>
<keyword evidence="1" id="KW-0521">NADP</keyword>
<dbReference type="Pfam" id="PF05368">
    <property type="entry name" value="NmrA"/>
    <property type="match status" value="1"/>
</dbReference>
<evidence type="ECO:0000313" key="5">
    <source>
        <dbReference type="Proteomes" id="UP000230249"/>
    </source>
</evidence>
<dbReference type="InterPro" id="IPR008030">
    <property type="entry name" value="NmrA-like"/>
</dbReference>
<dbReference type="PANTHER" id="PTHR47706:SF9">
    <property type="entry name" value="NMRA-LIKE DOMAIN-CONTAINING PROTEIN-RELATED"/>
    <property type="match status" value="1"/>
</dbReference>
<dbReference type="Gene3D" id="3.90.25.10">
    <property type="entry name" value="UDP-galactose 4-epimerase, domain 1"/>
    <property type="match status" value="1"/>
</dbReference>
<dbReference type="GO" id="GO:0016491">
    <property type="term" value="F:oxidoreductase activity"/>
    <property type="evidence" value="ECO:0007669"/>
    <property type="project" value="UniProtKB-KW"/>
</dbReference>
<name>A0AAW0VK86_CANAR</name>
<dbReference type="EMBL" id="PEKT03000001">
    <property type="protein sequence ID" value="KAK8442549.1"/>
    <property type="molecule type" value="Genomic_DNA"/>
</dbReference>
<dbReference type="Gene3D" id="3.40.50.720">
    <property type="entry name" value="NAD(P)-binding Rossmann-like Domain"/>
    <property type="match status" value="1"/>
</dbReference>
<accession>A0AAW0VK86</accession>
<keyword evidence="2" id="KW-0560">Oxidoreductase</keyword>
<evidence type="ECO:0000313" key="4">
    <source>
        <dbReference type="EMBL" id="KAK8442549.1"/>
    </source>
</evidence>
<evidence type="ECO:0000256" key="1">
    <source>
        <dbReference type="ARBA" id="ARBA00022857"/>
    </source>
</evidence>
<reference evidence="4 5" key="1">
    <citation type="journal article" date="2017" name="Clin. Infect. Dis.">
        <title>Simultaneous emergence of multidrug-resistant Candida auris on 3 continents confirmed by whole-genome sequencing and epidemiological analyses.</title>
        <authorList>
            <person name="Lockhart S.R."/>
            <person name="Etienne K.A."/>
            <person name="Vallabhaneni S."/>
            <person name="Farooqi J."/>
            <person name="Chowdhary A."/>
            <person name="Govender N.P."/>
            <person name="Colombo A.L."/>
            <person name="Calvo B."/>
            <person name="Cuomo C.A."/>
            <person name="Desjardins C.A."/>
            <person name="Berkow E.L."/>
            <person name="Castanheira M."/>
            <person name="Magobo R.E."/>
            <person name="Jabeen K."/>
            <person name="Asghar R.J."/>
            <person name="Meis J.F."/>
            <person name="Jackson B."/>
            <person name="Chiller T."/>
            <person name="Litvintseva A.P."/>
        </authorList>
    </citation>
    <scope>NUCLEOTIDE SEQUENCE [LARGE SCALE GENOMIC DNA]</scope>
    <source>
        <strain evidence="4 5">B8441</strain>
    </source>
</reference>
<proteinExistence type="predicted"/>
<dbReference type="InterPro" id="IPR051609">
    <property type="entry name" value="NmrA/Isoflavone_reductase-like"/>
</dbReference>
<evidence type="ECO:0000259" key="3">
    <source>
        <dbReference type="Pfam" id="PF05368"/>
    </source>
</evidence>
<evidence type="ECO:0000256" key="2">
    <source>
        <dbReference type="ARBA" id="ARBA00023002"/>
    </source>
</evidence>
<dbReference type="SUPFAM" id="SSF51735">
    <property type="entry name" value="NAD(P)-binding Rossmann-fold domains"/>
    <property type="match status" value="1"/>
</dbReference>
<dbReference type="AlphaFoldDB" id="A0AAW0VK86"/>
<organism evidence="4 5">
    <name type="scientific">Candidozyma auris</name>
    <name type="common">Yeast</name>
    <name type="synonym">Candida auris</name>
    <dbReference type="NCBI Taxonomy" id="498019"/>
    <lineage>
        <taxon>Eukaryota</taxon>
        <taxon>Fungi</taxon>
        <taxon>Dikarya</taxon>
        <taxon>Ascomycota</taxon>
        <taxon>Saccharomycotina</taxon>
        <taxon>Pichiomycetes</taxon>
        <taxon>Metschnikowiaceae</taxon>
        <taxon>Candidozyma</taxon>
    </lineage>
</organism>
<reference evidence="4 5" key="2">
    <citation type="journal article" date="2018" name="Nat. Commun.">
        <title>Genomic insights into multidrug-resistance, mating and virulence in Candida auris and related emerging species.</title>
        <authorList>
            <person name="Munoz J.F."/>
            <person name="Gade L."/>
            <person name="Chow N.A."/>
            <person name="Loparev V.N."/>
            <person name="Juieng P."/>
            <person name="Berkow E.L."/>
            <person name="Farrer R.A."/>
            <person name="Litvintseva A.P."/>
            <person name="Cuomo C.A."/>
        </authorList>
    </citation>
    <scope>GENOME REANNOTATION</scope>
    <source>
        <strain evidence="4 5">B8441</strain>
    </source>
</reference>
<dbReference type="PANTHER" id="PTHR47706">
    <property type="entry name" value="NMRA-LIKE FAMILY PROTEIN"/>
    <property type="match status" value="1"/>
</dbReference>
<comment type="caution">
    <text evidence="4">The sequence shown here is derived from an EMBL/GenBank/DDBJ whole genome shotgun (WGS) entry which is preliminary data.</text>
</comment>
<keyword evidence="5" id="KW-1185">Reference proteome</keyword>
<sequence length="295" mass="31585">MSSIAVFGLGGFLGNPVLESLQQAPFADKVKFPILAVTRDTSKYTSTDKVKYIEGDVVNDRDAVIKELQGVDVIVELVGPDPSVFAATEKVAAAVKPKLYIPSQFGVDIAQSQSTLPGFLGLKTDHSTKLRDAGLKVVDIVTGLFGDKDSFVTHTSAIVGVDESAKKVTYLGSPKNHFSYTILSDIGKTVAAAAVSPNPSELPDLLRVNSGTISQEELVAKFEAAKSVKLGVKEVSAEEALAEAKKVWAEGFNGNKFLYYLQVLISQGKEKGLWFGDNDNDVVNPSGSAWKWTTV</sequence>